<keyword evidence="13" id="KW-1185">Reference proteome</keyword>
<dbReference type="InterPro" id="IPR006231">
    <property type="entry name" value="MQO"/>
</dbReference>
<evidence type="ECO:0000256" key="5">
    <source>
        <dbReference type="ARBA" id="ARBA00022532"/>
    </source>
</evidence>
<feature type="non-terminal residue" evidence="12">
    <location>
        <position position="91"/>
    </location>
</feature>
<evidence type="ECO:0000256" key="6">
    <source>
        <dbReference type="ARBA" id="ARBA00022630"/>
    </source>
</evidence>
<reference evidence="12 13" key="1">
    <citation type="submission" date="2020-04" db="EMBL/GenBank/DDBJ databases">
        <authorList>
            <person name="Liu S."/>
        </authorList>
    </citation>
    <scope>NUCLEOTIDE SEQUENCE [LARGE SCALE GENOMIC DNA]</scope>
    <source>
        <strain evidence="12 13">CGMCC 1.15091</strain>
    </source>
</reference>
<evidence type="ECO:0000313" key="12">
    <source>
        <dbReference type="EMBL" id="NKX51754.1"/>
    </source>
</evidence>
<evidence type="ECO:0000256" key="11">
    <source>
        <dbReference type="SAM" id="Phobius"/>
    </source>
</evidence>
<evidence type="ECO:0000256" key="10">
    <source>
        <dbReference type="ARBA" id="ARBA00031550"/>
    </source>
</evidence>
<protein>
    <recommendedName>
        <fullName evidence="4">malate dehydrogenase (quinone)</fullName>
        <ecNumber evidence="4">1.1.5.4</ecNumber>
    </recommendedName>
    <alternativeName>
        <fullName evidence="10">MQO</fullName>
    </alternativeName>
    <alternativeName>
        <fullName evidence="9">Malate dehydrogenase [quinone]</fullName>
    </alternativeName>
</protein>
<dbReference type="SUPFAM" id="SSF51905">
    <property type="entry name" value="FAD/NAD(P)-binding domain"/>
    <property type="match status" value="1"/>
</dbReference>
<keyword evidence="11" id="KW-1133">Transmembrane helix</keyword>
<keyword evidence="8" id="KW-0560">Oxidoreductase</keyword>
<evidence type="ECO:0000256" key="1">
    <source>
        <dbReference type="ARBA" id="ARBA00001139"/>
    </source>
</evidence>
<sequence>MQPSTGGDFGAVIVGAGIMGATMAGLLARLEPDWRIAVIEQLPAAGLESSHAWNNAGTGHAGLCEFNYTPRTADGSVDISSALAINEQFQV</sequence>
<keyword evidence="11" id="KW-0812">Transmembrane</keyword>
<comment type="cofactor">
    <cofactor evidence="2">
        <name>FAD</name>
        <dbReference type="ChEBI" id="CHEBI:57692"/>
    </cofactor>
</comment>
<keyword evidence="6" id="KW-0285">Flavoprotein</keyword>
<keyword evidence="11" id="KW-0472">Membrane</keyword>
<keyword evidence="7" id="KW-0274">FAD</keyword>
<comment type="pathway">
    <text evidence="3">Carbohydrate metabolism; tricarboxylic acid cycle; oxaloacetate from (S)-malate (quinone route): step 1/1.</text>
</comment>
<evidence type="ECO:0000256" key="9">
    <source>
        <dbReference type="ARBA" id="ARBA00030660"/>
    </source>
</evidence>
<evidence type="ECO:0000313" key="13">
    <source>
        <dbReference type="Proteomes" id="UP000523795"/>
    </source>
</evidence>
<gene>
    <name evidence="12" type="ORF">HER39_14510</name>
</gene>
<keyword evidence="5" id="KW-0816">Tricarboxylic acid cycle</keyword>
<feature type="transmembrane region" description="Helical" evidence="11">
    <location>
        <begin position="6"/>
        <end position="28"/>
    </location>
</feature>
<dbReference type="Pfam" id="PF06039">
    <property type="entry name" value="Mqo"/>
    <property type="match status" value="1"/>
</dbReference>
<dbReference type="Gene3D" id="3.50.50.60">
    <property type="entry name" value="FAD/NAD(P)-binding domain"/>
    <property type="match status" value="1"/>
</dbReference>
<organism evidence="12 13">
    <name type="scientific">Arthrobacter deserti</name>
    <dbReference type="NCBI Taxonomy" id="1742687"/>
    <lineage>
        <taxon>Bacteria</taxon>
        <taxon>Bacillati</taxon>
        <taxon>Actinomycetota</taxon>
        <taxon>Actinomycetes</taxon>
        <taxon>Micrococcales</taxon>
        <taxon>Micrococcaceae</taxon>
        <taxon>Arthrobacter</taxon>
    </lineage>
</organism>
<comment type="catalytic activity">
    <reaction evidence="1">
        <text>(S)-malate + a quinone = a quinol + oxaloacetate</text>
        <dbReference type="Rhea" id="RHEA:46012"/>
        <dbReference type="ChEBI" id="CHEBI:15589"/>
        <dbReference type="ChEBI" id="CHEBI:16452"/>
        <dbReference type="ChEBI" id="CHEBI:24646"/>
        <dbReference type="ChEBI" id="CHEBI:132124"/>
        <dbReference type="EC" id="1.1.5.4"/>
    </reaction>
</comment>
<evidence type="ECO:0000256" key="2">
    <source>
        <dbReference type="ARBA" id="ARBA00001974"/>
    </source>
</evidence>
<accession>A0ABX1JTT7</accession>
<dbReference type="EMBL" id="JAAZSR010000301">
    <property type="protein sequence ID" value="NKX51754.1"/>
    <property type="molecule type" value="Genomic_DNA"/>
</dbReference>
<evidence type="ECO:0000256" key="8">
    <source>
        <dbReference type="ARBA" id="ARBA00023002"/>
    </source>
</evidence>
<dbReference type="InterPro" id="IPR036188">
    <property type="entry name" value="FAD/NAD-bd_sf"/>
</dbReference>
<evidence type="ECO:0000256" key="3">
    <source>
        <dbReference type="ARBA" id="ARBA00005012"/>
    </source>
</evidence>
<comment type="caution">
    <text evidence="12">The sequence shown here is derived from an EMBL/GenBank/DDBJ whole genome shotgun (WGS) entry which is preliminary data.</text>
</comment>
<dbReference type="Proteomes" id="UP000523795">
    <property type="component" value="Unassembled WGS sequence"/>
</dbReference>
<evidence type="ECO:0000256" key="7">
    <source>
        <dbReference type="ARBA" id="ARBA00022827"/>
    </source>
</evidence>
<name>A0ABX1JTT7_9MICC</name>
<dbReference type="EC" id="1.1.5.4" evidence="4"/>
<proteinExistence type="predicted"/>
<evidence type="ECO:0000256" key="4">
    <source>
        <dbReference type="ARBA" id="ARBA00013026"/>
    </source>
</evidence>